<evidence type="ECO:0000256" key="1">
    <source>
        <dbReference type="ARBA" id="ARBA00010552"/>
    </source>
</evidence>
<feature type="signal peptide" evidence="2">
    <location>
        <begin position="1"/>
        <end position="19"/>
    </location>
</feature>
<protein>
    <submittedName>
        <fullName evidence="3">RidA family protein</fullName>
    </submittedName>
</protein>
<evidence type="ECO:0000313" key="3">
    <source>
        <dbReference type="EMBL" id="MFD2523502.1"/>
    </source>
</evidence>
<dbReference type="NCBIfam" id="TIGR00004">
    <property type="entry name" value="Rid family detoxifying hydrolase"/>
    <property type="match status" value="1"/>
</dbReference>
<dbReference type="PANTHER" id="PTHR11803:SF39">
    <property type="entry name" value="2-IMINOBUTANOATE_2-IMINOPROPANOATE DEAMINASE"/>
    <property type="match status" value="1"/>
</dbReference>
<dbReference type="EMBL" id="JBHULC010000038">
    <property type="protein sequence ID" value="MFD2523502.1"/>
    <property type="molecule type" value="Genomic_DNA"/>
</dbReference>
<feature type="chain" id="PRO_5047463054" evidence="2">
    <location>
        <begin position="20"/>
        <end position="151"/>
    </location>
</feature>
<comment type="caution">
    <text evidence="3">The sequence shown here is derived from an EMBL/GenBank/DDBJ whole genome shotgun (WGS) entry which is preliminary data.</text>
</comment>
<dbReference type="Pfam" id="PF01042">
    <property type="entry name" value="Ribonuc_L-PSP"/>
    <property type="match status" value="1"/>
</dbReference>
<dbReference type="CDD" id="cd00448">
    <property type="entry name" value="YjgF_YER057c_UK114_family"/>
    <property type="match status" value="1"/>
</dbReference>
<reference evidence="4" key="1">
    <citation type="journal article" date="2019" name="Int. J. Syst. Evol. Microbiol.">
        <title>The Global Catalogue of Microorganisms (GCM) 10K type strain sequencing project: providing services to taxonomists for standard genome sequencing and annotation.</title>
        <authorList>
            <consortium name="The Broad Institute Genomics Platform"/>
            <consortium name="The Broad Institute Genome Sequencing Center for Infectious Disease"/>
            <person name="Wu L."/>
            <person name="Ma J."/>
        </authorList>
    </citation>
    <scope>NUCLEOTIDE SEQUENCE [LARGE SCALE GENOMIC DNA]</scope>
    <source>
        <strain evidence="4">KCTC 52344</strain>
    </source>
</reference>
<gene>
    <name evidence="3" type="ORF">ACFSR2_21570</name>
</gene>
<evidence type="ECO:0000256" key="2">
    <source>
        <dbReference type="SAM" id="SignalP"/>
    </source>
</evidence>
<comment type="similarity">
    <text evidence="1">Belongs to the RutC family.</text>
</comment>
<keyword evidence="2" id="KW-0732">Signal</keyword>
<organism evidence="3 4">
    <name type="scientific">Emticicia soli</name>
    <dbReference type="NCBI Taxonomy" id="2027878"/>
    <lineage>
        <taxon>Bacteria</taxon>
        <taxon>Pseudomonadati</taxon>
        <taxon>Bacteroidota</taxon>
        <taxon>Cytophagia</taxon>
        <taxon>Cytophagales</taxon>
        <taxon>Leadbetterellaceae</taxon>
        <taxon>Emticicia</taxon>
    </lineage>
</organism>
<dbReference type="InterPro" id="IPR035959">
    <property type="entry name" value="RutC-like_sf"/>
</dbReference>
<dbReference type="PANTHER" id="PTHR11803">
    <property type="entry name" value="2-IMINOBUTANOATE/2-IMINOPROPANOATE DEAMINASE RIDA"/>
    <property type="match status" value="1"/>
</dbReference>
<keyword evidence="4" id="KW-1185">Reference proteome</keyword>
<proteinExistence type="inferred from homology"/>
<dbReference type="Gene3D" id="3.30.1330.40">
    <property type="entry name" value="RutC-like"/>
    <property type="match status" value="1"/>
</dbReference>
<dbReference type="Proteomes" id="UP001597510">
    <property type="component" value="Unassembled WGS sequence"/>
</dbReference>
<dbReference type="InterPro" id="IPR006175">
    <property type="entry name" value="YjgF/YER057c/UK114"/>
</dbReference>
<accession>A0ABW5JDU2</accession>
<name>A0ABW5JDU2_9BACT</name>
<dbReference type="InterPro" id="IPR006056">
    <property type="entry name" value="RidA"/>
</dbReference>
<evidence type="ECO:0000313" key="4">
    <source>
        <dbReference type="Proteomes" id="UP001597510"/>
    </source>
</evidence>
<dbReference type="SUPFAM" id="SSF55298">
    <property type="entry name" value="YjgF-like"/>
    <property type="match status" value="1"/>
</dbReference>
<dbReference type="RefSeq" id="WP_340233392.1">
    <property type="nucleotide sequence ID" value="NZ_JBBEWC010000001.1"/>
</dbReference>
<sequence length="151" mass="16131">MNKLLLTGFLAFATSLAFGQNKEIVKTDKAPVPIAPYSQGVKANGMLYVAGQIGLNPESRKLVEGGVEAETVQIMENIKAIVEAAGAKMGDIVNTTIYMKDINNFAKVNDLYGKYFTGNYPARTTIGVANLPGGANIEIAVIAVLPKIRKK</sequence>